<dbReference type="Gene3D" id="3.30.420.40">
    <property type="match status" value="1"/>
</dbReference>
<protein>
    <recommendedName>
        <fullName evidence="1">NmrA-like domain-containing protein</fullName>
    </recommendedName>
</protein>
<dbReference type="InterPro" id="IPR036291">
    <property type="entry name" value="NAD(P)-bd_dom_sf"/>
</dbReference>
<dbReference type="SUPFAM" id="SSF53067">
    <property type="entry name" value="Actin-like ATPase domain"/>
    <property type="match status" value="2"/>
</dbReference>
<proteinExistence type="predicted"/>
<dbReference type="Pfam" id="PF05368">
    <property type="entry name" value="NmrA"/>
    <property type="match status" value="1"/>
</dbReference>
<dbReference type="Gene3D" id="3.40.50.720">
    <property type="entry name" value="NAD(P)-binding Rossmann-like Domain"/>
    <property type="match status" value="1"/>
</dbReference>
<dbReference type="EMBL" id="KV745498">
    <property type="protein sequence ID" value="OCK74360.1"/>
    <property type="molecule type" value="Genomic_DNA"/>
</dbReference>
<evidence type="ECO:0000259" key="1">
    <source>
        <dbReference type="Pfam" id="PF05368"/>
    </source>
</evidence>
<reference evidence="2 3" key="1">
    <citation type="journal article" date="2016" name="Nat. Commun.">
        <title>Ectomycorrhizal ecology is imprinted in the genome of the dominant symbiotic fungus Cenococcum geophilum.</title>
        <authorList>
            <consortium name="DOE Joint Genome Institute"/>
            <person name="Peter M."/>
            <person name="Kohler A."/>
            <person name="Ohm R.A."/>
            <person name="Kuo A."/>
            <person name="Krutzmann J."/>
            <person name="Morin E."/>
            <person name="Arend M."/>
            <person name="Barry K.W."/>
            <person name="Binder M."/>
            <person name="Choi C."/>
            <person name="Clum A."/>
            <person name="Copeland A."/>
            <person name="Grisel N."/>
            <person name="Haridas S."/>
            <person name="Kipfer T."/>
            <person name="LaButti K."/>
            <person name="Lindquist E."/>
            <person name="Lipzen A."/>
            <person name="Maire R."/>
            <person name="Meier B."/>
            <person name="Mihaltcheva S."/>
            <person name="Molinier V."/>
            <person name="Murat C."/>
            <person name="Poggeler S."/>
            <person name="Quandt C.A."/>
            <person name="Sperisen C."/>
            <person name="Tritt A."/>
            <person name="Tisserant E."/>
            <person name="Crous P.W."/>
            <person name="Henrissat B."/>
            <person name="Nehls U."/>
            <person name="Egli S."/>
            <person name="Spatafora J.W."/>
            <person name="Grigoriev I.V."/>
            <person name="Martin F.M."/>
        </authorList>
    </citation>
    <scope>NUCLEOTIDE SEQUENCE [LARGE SCALE GENOMIC DNA]</scope>
    <source>
        <strain evidence="2 3">CBS 459.81</strain>
    </source>
</reference>
<dbReference type="PANTHER" id="PTHR14187:SF5">
    <property type="entry name" value="HEAT SHOCK 70 KDA PROTEIN 12A"/>
    <property type="match status" value="1"/>
</dbReference>
<dbReference type="OrthoDB" id="2963168at2759"/>
<name>A0A8E2J9J3_9PEZI</name>
<accession>A0A8E2J9J3</accession>
<dbReference type="AlphaFoldDB" id="A0A8E2J9J3"/>
<dbReference type="CDD" id="cd10170">
    <property type="entry name" value="ASKHA_NBD_HSP70"/>
    <property type="match status" value="1"/>
</dbReference>
<dbReference type="Proteomes" id="UP000250266">
    <property type="component" value="Unassembled WGS sequence"/>
</dbReference>
<evidence type="ECO:0000313" key="2">
    <source>
        <dbReference type="EMBL" id="OCK74360.1"/>
    </source>
</evidence>
<sequence length="885" mass="98166">MNTWTAEAFARRLKITDEADDDIMVIGIDFGTTFSGAAWATVEDFEADQINLITNWPGTGREEGKVPTELFYEDDQIMWGYEIPVDADPVRWFKLLLLKEEDLDADLRASEIILRGRRMLRENGKTAVDLIADYLRAIWKHTLENINKSRGESVVDALTFHVVITVPAIWKGYARQGMESAAKKAGILDRRTAGDTTLTFAPEPEAAALSTLCEPGRKVMTGEVYMICDAGGGTVDLISYQIGQVDPIAMQEAVEGTGGLCGGVFVDEAFERMCKTRLGRRWDHLSKAGIKDIMKGEWEHAIKPQFKPGNTSKEYIVGIPAEAFGKSSLDDFSKQPLIKNGQSITGIDKLIDEQIRKSNKQGLKITGIILVGGLGASPYLYEHLKSRLSAAKIEILQSGGIKPRTAICRGAVFKGFIDGFATGDMAGEVFHAIGAPISVTSTIARASFGMRYYTAWDGTQNPEDKTWNEDEGRYTADNQMRWYIKKGDNVSKTNPVRHPFYKLHKSDPGRLFSTTLYQCEDVTPPDRCIASVTKLCELSRTHDAPFSTWEDFTNPSGKKMKKLNFEIEMIPSGASLEFAVYVQGRRQGGNTTVSYHRLAICLIIHVRTVRTIPISGARLNQQPPPVNQAKSMMKSFAGCHSEYIIPAMSRLKNVAIASTGEIGTPIIKQLLINKSNGTVDHVVVLTRQLQAVAVTPEALNAQIPLADAARQVGVKLFVPSEFGNPTDGKTGGQWAIKNGVKQHLLDTGLPYARFFNGAFIDWFLVSHPEHGAFDWQHGKIIIKRCSNTPIYWTTQIDVAHYVVRMLTHLPLEKLENATFAIEGECKTLNEIEVVKNHPDDWDNGRIRLLDLVLDNGEAVVGAEMKVNKFWPNFDPTKVIDAVLAR</sequence>
<dbReference type="PRINTS" id="PR00301">
    <property type="entry name" value="HEATSHOCK70"/>
</dbReference>
<dbReference type="InterPro" id="IPR008030">
    <property type="entry name" value="NmrA-like"/>
</dbReference>
<dbReference type="PANTHER" id="PTHR14187">
    <property type="entry name" value="ALPHA KINASE/ELONGATION FACTOR 2 KINASE"/>
    <property type="match status" value="1"/>
</dbReference>
<evidence type="ECO:0000313" key="3">
    <source>
        <dbReference type="Proteomes" id="UP000250266"/>
    </source>
</evidence>
<feature type="domain" description="NmrA-like" evidence="1">
    <location>
        <begin position="696"/>
        <end position="831"/>
    </location>
</feature>
<dbReference type="Gene3D" id="3.90.25.10">
    <property type="entry name" value="UDP-galactose 4-epimerase, domain 1"/>
    <property type="match status" value="1"/>
</dbReference>
<dbReference type="SUPFAM" id="SSF51735">
    <property type="entry name" value="NAD(P)-binding Rossmann-fold domains"/>
    <property type="match status" value="1"/>
</dbReference>
<gene>
    <name evidence="2" type="ORF">K432DRAFT_409926</name>
</gene>
<organism evidence="2 3">
    <name type="scientific">Lepidopterella palustris CBS 459.81</name>
    <dbReference type="NCBI Taxonomy" id="1314670"/>
    <lineage>
        <taxon>Eukaryota</taxon>
        <taxon>Fungi</taxon>
        <taxon>Dikarya</taxon>
        <taxon>Ascomycota</taxon>
        <taxon>Pezizomycotina</taxon>
        <taxon>Dothideomycetes</taxon>
        <taxon>Pleosporomycetidae</taxon>
        <taxon>Mytilinidiales</taxon>
        <taxon>Argynnaceae</taxon>
        <taxon>Lepidopterella</taxon>
    </lineage>
</organism>
<dbReference type="InterPro" id="IPR043129">
    <property type="entry name" value="ATPase_NBD"/>
</dbReference>
<keyword evidence="3" id="KW-1185">Reference proteome</keyword>